<dbReference type="InParanoid" id="C3XT91"/>
<organism>
    <name type="scientific">Branchiostoma floridae</name>
    <name type="common">Florida lancelet</name>
    <name type="synonym">Amphioxus</name>
    <dbReference type="NCBI Taxonomy" id="7739"/>
    <lineage>
        <taxon>Eukaryota</taxon>
        <taxon>Metazoa</taxon>
        <taxon>Chordata</taxon>
        <taxon>Cephalochordata</taxon>
        <taxon>Leptocardii</taxon>
        <taxon>Amphioxiformes</taxon>
        <taxon>Branchiostomatidae</taxon>
        <taxon>Branchiostoma</taxon>
    </lineage>
</organism>
<reference evidence="2" key="1">
    <citation type="journal article" date="2008" name="Nature">
        <title>The amphioxus genome and the evolution of the chordate karyotype.</title>
        <authorList>
            <consortium name="US DOE Joint Genome Institute (JGI-PGF)"/>
            <person name="Putnam N.H."/>
            <person name="Butts T."/>
            <person name="Ferrier D.E.K."/>
            <person name="Furlong R.F."/>
            <person name="Hellsten U."/>
            <person name="Kawashima T."/>
            <person name="Robinson-Rechavi M."/>
            <person name="Shoguchi E."/>
            <person name="Terry A."/>
            <person name="Yu J.-K."/>
            <person name="Benito-Gutierrez E.L."/>
            <person name="Dubchak I."/>
            <person name="Garcia-Fernandez J."/>
            <person name="Gibson-Brown J.J."/>
            <person name="Grigoriev I.V."/>
            <person name="Horton A.C."/>
            <person name="de Jong P.J."/>
            <person name="Jurka J."/>
            <person name="Kapitonov V.V."/>
            <person name="Kohara Y."/>
            <person name="Kuroki Y."/>
            <person name="Lindquist E."/>
            <person name="Lucas S."/>
            <person name="Osoegawa K."/>
            <person name="Pennacchio L.A."/>
            <person name="Salamov A.A."/>
            <person name="Satou Y."/>
            <person name="Sauka-Spengler T."/>
            <person name="Schmutz J."/>
            <person name="Shin-I T."/>
            <person name="Toyoda A."/>
            <person name="Bronner-Fraser M."/>
            <person name="Fujiyama A."/>
            <person name="Holland L.Z."/>
            <person name="Holland P.W.H."/>
            <person name="Satoh N."/>
            <person name="Rokhsar D.S."/>
        </authorList>
    </citation>
    <scope>NUCLEOTIDE SEQUENCE [LARGE SCALE GENOMIC DNA]</scope>
    <source>
        <strain evidence="2">S238N-H82</strain>
        <tissue evidence="2">Testes</tissue>
    </source>
</reference>
<feature type="region of interest" description="Disordered" evidence="1">
    <location>
        <begin position="377"/>
        <end position="396"/>
    </location>
</feature>
<feature type="region of interest" description="Disordered" evidence="1">
    <location>
        <begin position="203"/>
        <end position="256"/>
    </location>
</feature>
<feature type="compositionally biased region" description="Low complexity" evidence="1">
    <location>
        <begin position="210"/>
        <end position="219"/>
    </location>
</feature>
<dbReference type="EMBL" id="GG666461">
    <property type="protein sequence ID" value="EEN68824.1"/>
    <property type="molecule type" value="Genomic_DNA"/>
</dbReference>
<name>C3XT91_BRAFL</name>
<evidence type="ECO:0000313" key="2">
    <source>
        <dbReference type="EMBL" id="EEN68824.1"/>
    </source>
</evidence>
<feature type="compositionally biased region" description="Polar residues" evidence="1">
    <location>
        <begin position="141"/>
        <end position="158"/>
    </location>
</feature>
<proteinExistence type="predicted"/>
<feature type="region of interest" description="Disordered" evidence="1">
    <location>
        <begin position="1"/>
        <end position="31"/>
    </location>
</feature>
<dbReference type="AlphaFoldDB" id="C3XT91"/>
<feature type="region of interest" description="Disordered" evidence="1">
    <location>
        <begin position="134"/>
        <end position="158"/>
    </location>
</feature>
<sequence>MAEDCHSDKMSNVVRKDFLSGSTTKPRTEAVQPLAMQPEEAIDLHIPDEKLSTKSDAVAENRQAIDISPGVFDTYAIPYICKDDGRYAKKSSEETKTEATILASNSSHNGDMNLAGSVTSENDSNASVFIRNDSHAHTRTRNTNPMYTQTTVDHPPNDVTSNPMYTQSTMDVTPNLTYTQSTVDPSPNNVYSNPMYLQSSNELTQSTVDPSPNNVNSNPMYLQSSNELKVSPRPTFKSDNIDDNRCPQPSADTRQQGDEVTFISANSDGSLCIQPFDVTRQKDDDKESVVEKENNGNNRCLQPCAVKCLKPFRKPAVESYSCDVAQPYAVKYQEEIVESANNDRDTQIQPYSVRYKIVDETAIDALDCVPAASCSSNNDVMTNPSSDDGNPPDLVSEERQHVPNVLHQNPIYVPNVQHPSACGKMRLSF</sequence>
<gene>
    <name evidence="2" type="ORF">BRAFLDRAFT_82172</name>
</gene>
<feature type="compositionally biased region" description="Polar residues" evidence="1">
    <location>
        <begin position="377"/>
        <end position="388"/>
    </location>
</feature>
<protein>
    <submittedName>
        <fullName evidence="2">Uncharacterized protein</fullName>
    </submittedName>
</protein>
<feature type="compositionally biased region" description="Basic and acidic residues" evidence="1">
    <location>
        <begin position="1"/>
        <end position="18"/>
    </location>
</feature>
<evidence type="ECO:0000256" key="1">
    <source>
        <dbReference type="SAM" id="MobiDB-lite"/>
    </source>
</evidence>
<accession>C3XT91</accession>